<dbReference type="OrthoDB" id="1113909at2759"/>
<keyword evidence="1" id="KW-0269">Exonuclease</keyword>
<dbReference type="Proteomes" id="UP000237000">
    <property type="component" value="Unassembled WGS sequence"/>
</dbReference>
<dbReference type="SUPFAM" id="SSF56219">
    <property type="entry name" value="DNase I-like"/>
    <property type="match status" value="1"/>
</dbReference>
<sequence length="132" mass="14709">MPPLSCPLMKVLAWNCRGLARSAAVQSLRAMIASSSLSETIIGEIDICKRLRLIHFYHHVFVPPNTLSDGFCVVWKNGVDFEPYFVSKDTIYGMVLSDPPNCAWSLIAAYGPPAARNEGSFGHHFHPYWIDA</sequence>
<dbReference type="AlphaFoldDB" id="A0A2P5FG35"/>
<keyword evidence="2" id="KW-1185">Reference proteome</keyword>
<protein>
    <submittedName>
        <fullName evidence="1">Endonuclease/exonuclease/phosphatase</fullName>
    </submittedName>
</protein>
<gene>
    <name evidence="1" type="ORF">TorRG33x02_074720</name>
</gene>
<comment type="caution">
    <text evidence="1">The sequence shown here is derived from an EMBL/GenBank/DDBJ whole genome shotgun (WGS) entry which is preliminary data.</text>
</comment>
<keyword evidence="1" id="KW-0378">Hydrolase</keyword>
<dbReference type="EMBL" id="JXTC01000036">
    <property type="protein sequence ID" value="PON96768.1"/>
    <property type="molecule type" value="Genomic_DNA"/>
</dbReference>
<keyword evidence="1" id="KW-0255">Endonuclease</keyword>
<name>A0A2P5FG35_TREOI</name>
<evidence type="ECO:0000313" key="1">
    <source>
        <dbReference type="EMBL" id="PON96768.1"/>
    </source>
</evidence>
<keyword evidence="1" id="KW-0540">Nuclease</keyword>
<organism evidence="1 2">
    <name type="scientific">Trema orientale</name>
    <name type="common">Charcoal tree</name>
    <name type="synonym">Celtis orientalis</name>
    <dbReference type="NCBI Taxonomy" id="63057"/>
    <lineage>
        <taxon>Eukaryota</taxon>
        <taxon>Viridiplantae</taxon>
        <taxon>Streptophyta</taxon>
        <taxon>Embryophyta</taxon>
        <taxon>Tracheophyta</taxon>
        <taxon>Spermatophyta</taxon>
        <taxon>Magnoliopsida</taxon>
        <taxon>eudicotyledons</taxon>
        <taxon>Gunneridae</taxon>
        <taxon>Pentapetalae</taxon>
        <taxon>rosids</taxon>
        <taxon>fabids</taxon>
        <taxon>Rosales</taxon>
        <taxon>Cannabaceae</taxon>
        <taxon>Trema</taxon>
    </lineage>
</organism>
<dbReference type="GO" id="GO:0004519">
    <property type="term" value="F:endonuclease activity"/>
    <property type="evidence" value="ECO:0007669"/>
    <property type="project" value="UniProtKB-KW"/>
</dbReference>
<evidence type="ECO:0000313" key="2">
    <source>
        <dbReference type="Proteomes" id="UP000237000"/>
    </source>
</evidence>
<dbReference type="GO" id="GO:0004527">
    <property type="term" value="F:exonuclease activity"/>
    <property type="evidence" value="ECO:0007669"/>
    <property type="project" value="UniProtKB-KW"/>
</dbReference>
<reference evidence="2" key="1">
    <citation type="submission" date="2016-06" db="EMBL/GenBank/DDBJ databases">
        <title>Parallel loss of symbiosis genes in relatives of nitrogen-fixing non-legume Parasponia.</title>
        <authorList>
            <person name="Van Velzen R."/>
            <person name="Holmer R."/>
            <person name="Bu F."/>
            <person name="Rutten L."/>
            <person name="Van Zeijl A."/>
            <person name="Liu W."/>
            <person name="Santuari L."/>
            <person name="Cao Q."/>
            <person name="Sharma T."/>
            <person name="Shen D."/>
            <person name="Roswanjaya Y."/>
            <person name="Wardhani T."/>
            <person name="Kalhor M.S."/>
            <person name="Jansen J."/>
            <person name="Van den Hoogen J."/>
            <person name="Gungor B."/>
            <person name="Hartog M."/>
            <person name="Hontelez J."/>
            <person name="Verver J."/>
            <person name="Yang W.-C."/>
            <person name="Schijlen E."/>
            <person name="Repin R."/>
            <person name="Schilthuizen M."/>
            <person name="Schranz E."/>
            <person name="Heidstra R."/>
            <person name="Miyata K."/>
            <person name="Fedorova E."/>
            <person name="Kohlen W."/>
            <person name="Bisseling T."/>
            <person name="Smit S."/>
            <person name="Geurts R."/>
        </authorList>
    </citation>
    <scope>NUCLEOTIDE SEQUENCE [LARGE SCALE GENOMIC DNA]</scope>
    <source>
        <strain evidence="2">cv. RG33-2</strain>
    </source>
</reference>
<dbReference type="Gene3D" id="3.60.10.10">
    <property type="entry name" value="Endonuclease/exonuclease/phosphatase"/>
    <property type="match status" value="1"/>
</dbReference>
<dbReference type="InParanoid" id="A0A2P5FG35"/>
<dbReference type="InterPro" id="IPR036691">
    <property type="entry name" value="Endo/exonu/phosph_ase_sf"/>
</dbReference>
<proteinExistence type="predicted"/>
<accession>A0A2P5FG35</accession>